<proteinExistence type="predicted"/>
<reference evidence="2" key="1">
    <citation type="submission" date="2020-08" db="EMBL/GenBank/DDBJ databases">
        <title>Lacibacter sp. S13-6-6 genome sequencing.</title>
        <authorList>
            <person name="Jin L."/>
        </authorList>
    </citation>
    <scope>NUCLEOTIDE SEQUENCE [LARGE SCALE GENOMIC DNA]</scope>
    <source>
        <strain evidence="2">S13-6-6</strain>
    </source>
</reference>
<dbReference type="RefSeq" id="WP_182802967.1">
    <property type="nucleotide sequence ID" value="NZ_CP060007.1"/>
</dbReference>
<name>A0A7G5XGL7_9BACT</name>
<accession>A0A7G5XGL7</accession>
<sequence>MRKGQSAKVKALNAHFPLKKERNINSYDVIAEQEKVLIFTGFVFAKRATNYTNLHE</sequence>
<keyword evidence="2" id="KW-1185">Reference proteome</keyword>
<dbReference type="Proteomes" id="UP000515344">
    <property type="component" value="Chromosome"/>
</dbReference>
<dbReference type="AlphaFoldDB" id="A0A7G5XGL7"/>
<evidence type="ECO:0000313" key="1">
    <source>
        <dbReference type="EMBL" id="QNA44620.1"/>
    </source>
</evidence>
<dbReference type="EMBL" id="CP060007">
    <property type="protein sequence ID" value="QNA44620.1"/>
    <property type="molecule type" value="Genomic_DNA"/>
</dbReference>
<gene>
    <name evidence="1" type="ORF">H4075_00035</name>
</gene>
<dbReference type="KEGG" id="lacs:H4075_00035"/>
<protein>
    <submittedName>
        <fullName evidence="1">Uncharacterized protein</fullName>
    </submittedName>
</protein>
<organism evidence="1 2">
    <name type="scientific">Lacibacter sediminis</name>
    <dbReference type="NCBI Taxonomy" id="2760713"/>
    <lineage>
        <taxon>Bacteria</taxon>
        <taxon>Pseudomonadati</taxon>
        <taxon>Bacteroidota</taxon>
        <taxon>Chitinophagia</taxon>
        <taxon>Chitinophagales</taxon>
        <taxon>Chitinophagaceae</taxon>
        <taxon>Lacibacter</taxon>
    </lineage>
</organism>
<evidence type="ECO:0000313" key="2">
    <source>
        <dbReference type="Proteomes" id="UP000515344"/>
    </source>
</evidence>